<evidence type="ECO:0000313" key="2">
    <source>
        <dbReference type="EMBL" id="RDY04495.1"/>
    </source>
</evidence>
<dbReference type="EMBL" id="QJKJ01002068">
    <property type="protein sequence ID" value="RDY04495.1"/>
    <property type="molecule type" value="Genomic_DNA"/>
</dbReference>
<reference evidence="2" key="1">
    <citation type="submission" date="2018-05" db="EMBL/GenBank/DDBJ databases">
        <title>Draft genome of Mucuna pruriens seed.</title>
        <authorList>
            <person name="Nnadi N.E."/>
            <person name="Vos R."/>
            <person name="Hasami M.H."/>
            <person name="Devisetty U.K."/>
            <person name="Aguiy J.C."/>
        </authorList>
    </citation>
    <scope>NUCLEOTIDE SEQUENCE [LARGE SCALE GENOMIC DNA]</scope>
    <source>
        <strain evidence="2">JCA_2017</strain>
    </source>
</reference>
<feature type="compositionally biased region" description="Basic and acidic residues" evidence="1">
    <location>
        <begin position="67"/>
        <end position="79"/>
    </location>
</feature>
<dbReference type="AlphaFoldDB" id="A0A371HNW2"/>
<proteinExistence type="predicted"/>
<accession>A0A371HNW2</accession>
<evidence type="ECO:0000313" key="3">
    <source>
        <dbReference type="Proteomes" id="UP000257109"/>
    </source>
</evidence>
<evidence type="ECO:0000256" key="1">
    <source>
        <dbReference type="SAM" id="MobiDB-lite"/>
    </source>
</evidence>
<keyword evidence="3" id="KW-1185">Reference proteome</keyword>
<name>A0A371HNW2_MUCPR</name>
<gene>
    <name evidence="2" type="ORF">CR513_11787</name>
</gene>
<dbReference type="Proteomes" id="UP000257109">
    <property type="component" value="Unassembled WGS sequence"/>
</dbReference>
<feature type="compositionally biased region" description="Polar residues" evidence="1">
    <location>
        <begin position="13"/>
        <end position="26"/>
    </location>
</feature>
<organism evidence="2 3">
    <name type="scientific">Mucuna pruriens</name>
    <name type="common">Velvet bean</name>
    <name type="synonym">Dolichos pruriens</name>
    <dbReference type="NCBI Taxonomy" id="157652"/>
    <lineage>
        <taxon>Eukaryota</taxon>
        <taxon>Viridiplantae</taxon>
        <taxon>Streptophyta</taxon>
        <taxon>Embryophyta</taxon>
        <taxon>Tracheophyta</taxon>
        <taxon>Spermatophyta</taxon>
        <taxon>Magnoliopsida</taxon>
        <taxon>eudicotyledons</taxon>
        <taxon>Gunneridae</taxon>
        <taxon>Pentapetalae</taxon>
        <taxon>rosids</taxon>
        <taxon>fabids</taxon>
        <taxon>Fabales</taxon>
        <taxon>Fabaceae</taxon>
        <taxon>Papilionoideae</taxon>
        <taxon>50 kb inversion clade</taxon>
        <taxon>NPAAA clade</taxon>
        <taxon>indigoferoid/millettioid clade</taxon>
        <taxon>Phaseoleae</taxon>
        <taxon>Mucuna</taxon>
    </lineage>
</organism>
<feature type="region of interest" description="Disordered" evidence="1">
    <location>
        <begin position="1"/>
        <end position="79"/>
    </location>
</feature>
<sequence length="79" mass="8936">MIPVEIREPSPRTPSSNMLKTKTSYEWSKDPQDNVQDPVRGVPKTPPGNVQDPMRGGLKIPRQYPRPCERRSKDPPGNV</sequence>
<protein>
    <submittedName>
        <fullName evidence="2">Uncharacterized protein</fullName>
    </submittedName>
</protein>
<feature type="non-terminal residue" evidence="2">
    <location>
        <position position="1"/>
    </location>
</feature>
<feature type="compositionally biased region" description="Basic and acidic residues" evidence="1">
    <location>
        <begin position="1"/>
        <end position="10"/>
    </location>
</feature>
<comment type="caution">
    <text evidence="2">The sequence shown here is derived from an EMBL/GenBank/DDBJ whole genome shotgun (WGS) entry which is preliminary data.</text>
</comment>